<dbReference type="SUPFAM" id="SSF55874">
    <property type="entry name" value="ATPase domain of HSP90 chaperone/DNA topoisomerase II/histidine kinase"/>
    <property type="match status" value="1"/>
</dbReference>
<dbReference type="HOGENOM" id="CLU_000445_89_31_10"/>
<sequence>MKTVNIIPLIKNAISLLEPSFKKHQVKYIAKIDSETLHLKADNIQLTQIIFNLIINAIYYSKPNDLIVIELTETEHNMCLKISDQGEGVPAENIDKVFQPFFTTKPVGEGSGLGLSVVHGIVTSHKGSITVENNTPQGATFIINLPKL</sequence>
<reference evidence="7 8" key="1">
    <citation type="journal article" date="2013" name="Appl. Environ. Microbiol.">
        <title>The genome of the alga-associated marine flavobacterium Formosa agariphila KMM 3901T reveals a broad potential for degradation of algal polysaccharides.</title>
        <authorList>
            <person name="Mann A.J."/>
            <person name="Hahnke R.L."/>
            <person name="Huang S."/>
            <person name="Werner J."/>
            <person name="Xing P."/>
            <person name="Barbeyron T."/>
            <person name="Huettel B."/>
            <person name="Stueber K."/>
            <person name="Reinhardt R."/>
            <person name="Harder J."/>
            <person name="Gloeckner F.O."/>
            <person name="Amann R.I."/>
            <person name="Teeling H."/>
        </authorList>
    </citation>
    <scope>NUCLEOTIDE SEQUENCE [LARGE SCALE GENOMIC DNA]</scope>
    <source>
        <strain evidence="8">DSM 15362 / KCTC 12365 / LMG 23005 / KMM 3901</strain>
    </source>
</reference>
<dbReference type="GO" id="GO:0000155">
    <property type="term" value="F:phosphorelay sensor kinase activity"/>
    <property type="evidence" value="ECO:0007669"/>
    <property type="project" value="TreeGrafter"/>
</dbReference>
<protein>
    <recommendedName>
        <fullName evidence="2">histidine kinase</fullName>
        <ecNumber evidence="2">2.7.13.3</ecNumber>
    </recommendedName>
</protein>
<dbReference type="PROSITE" id="PS50109">
    <property type="entry name" value="HIS_KIN"/>
    <property type="match status" value="1"/>
</dbReference>
<dbReference type="EMBL" id="HG315671">
    <property type="protein sequence ID" value="CDF79234.1"/>
    <property type="molecule type" value="Genomic_DNA"/>
</dbReference>
<dbReference type="PANTHER" id="PTHR43547">
    <property type="entry name" value="TWO-COMPONENT HISTIDINE KINASE"/>
    <property type="match status" value="1"/>
</dbReference>
<keyword evidence="3" id="KW-0597">Phosphoprotein</keyword>
<evidence type="ECO:0000313" key="7">
    <source>
        <dbReference type="EMBL" id="CDF79234.1"/>
    </source>
</evidence>
<evidence type="ECO:0000256" key="2">
    <source>
        <dbReference type="ARBA" id="ARBA00012438"/>
    </source>
</evidence>
<gene>
    <name evidence="7" type="ORF">BN863_15220</name>
</gene>
<dbReference type="STRING" id="1347342.BN863_15220"/>
<evidence type="ECO:0000256" key="3">
    <source>
        <dbReference type="ARBA" id="ARBA00022553"/>
    </source>
</evidence>
<dbReference type="eggNOG" id="COG4191">
    <property type="taxonomic scope" value="Bacteria"/>
</dbReference>
<dbReference type="FunFam" id="3.30.565.10:FF:000006">
    <property type="entry name" value="Sensor histidine kinase WalK"/>
    <property type="match status" value="1"/>
</dbReference>
<evidence type="ECO:0000256" key="1">
    <source>
        <dbReference type="ARBA" id="ARBA00000085"/>
    </source>
</evidence>
<evidence type="ECO:0000313" key="8">
    <source>
        <dbReference type="Proteomes" id="UP000016160"/>
    </source>
</evidence>
<name>T2KMM9_FORAG</name>
<dbReference type="Pfam" id="PF02518">
    <property type="entry name" value="HATPase_c"/>
    <property type="match status" value="1"/>
</dbReference>
<evidence type="ECO:0000256" key="4">
    <source>
        <dbReference type="ARBA" id="ARBA00022679"/>
    </source>
</evidence>
<dbReference type="InterPro" id="IPR004358">
    <property type="entry name" value="Sig_transdc_His_kin-like_C"/>
</dbReference>
<dbReference type="EC" id="2.7.13.3" evidence="2"/>
<evidence type="ECO:0000256" key="5">
    <source>
        <dbReference type="ARBA" id="ARBA00022777"/>
    </source>
</evidence>
<dbReference type="InterPro" id="IPR036890">
    <property type="entry name" value="HATPase_C_sf"/>
</dbReference>
<dbReference type="RefSeq" id="WP_316930379.1">
    <property type="nucleotide sequence ID" value="NZ_HG315671.1"/>
</dbReference>
<dbReference type="PRINTS" id="PR00344">
    <property type="entry name" value="BCTRLSENSOR"/>
</dbReference>
<dbReference type="SMART" id="SM00387">
    <property type="entry name" value="HATPase_c"/>
    <property type="match status" value="1"/>
</dbReference>
<keyword evidence="8" id="KW-1185">Reference proteome</keyword>
<keyword evidence="4" id="KW-0808">Transferase</keyword>
<organism evidence="7 8">
    <name type="scientific">Formosa agariphila (strain DSM 15362 / KCTC 12365 / LMG 23005 / KMM 3901 / M-2Alg 35-1)</name>
    <dbReference type="NCBI Taxonomy" id="1347342"/>
    <lineage>
        <taxon>Bacteria</taxon>
        <taxon>Pseudomonadati</taxon>
        <taxon>Bacteroidota</taxon>
        <taxon>Flavobacteriia</taxon>
        <taxon>Flavobacteriales</taxon>
        <taxon>Flavobacteriaceae</taxon>
        <taxon>Formosa</taxon>
    </lineage>
</organism>
<proteinExistence type="predicted"/>
<feature type="domain" description="Histidine kinase" evidence="6">
    <location>
        <begin position="1"/>
        <end position="148"/>
    </location>
</feature>
<dbReference type="Proteomes" id="UP000016160">
    <property type="component" value="Chromosome"/>
</dbReference>
<dbReference type="PANTHER" id="PTHR43547:SF2">
    <property type="entry name" value="HYBRID SIGNAL TRANSDUCTION HISTIDINE KINASE C"/>
    <property type="match status" value="1"/>
</dbReference>
<dbReference type="Gene3D" id="3.30.565.10">
    <property type="entry name" value="Histidine kinase-like ATPase, C-terminal domain"/>
    <property type="match status" value="1"/>
</dbReference>
<dbReference type="InterPro" id="IPR003594">
    <property type="entry name" value="HATPase_dom"/>
</dbReference>
<keyword evidence="5 7" id="KW-0418">Kinase</keyword>
<dbReference type="AlphaFoldDB" id="T2KMM9"/>
<dbReference type="InterPro" id="IPR005467">
    <property type="entry name" value="His_kinase_dom"/>
</dbReference>
<dbReference type="CDD" id="cd00075">
    <property type="entry name" value="HATPase"/>
    <property type="match status" value="1"/>
</dbReference>
<accession>T2KMM9</accession>
<comment type="catalytic activity">
    <reaction evidence="1">
        <text>ATP + protein L-histidine = ADP + protein N-phospho-L-histidine.</text>
        <dbReference type="EC" id="2.7.13.3"/>
    </reaction>
</comment>
<evidence type="ECO:0000259" key="6">
    <source>
        <dbReference type="PROSITE" id="PS50109"/>
    </source>
</evidence>
<dbReference type="PATRIC" id="fig|1347342.6.peg.1530"/>